<proteinExistence type="predicted"/>
<accession>A0A953HY79</accession>
<feature type="signal peptide" evidence="1">
    <location>
        <begin position="1"/>
        <end position="25"/>
    </location>
</feature>
<sequence>MKNIRILALLSALLLFALTSQPGYAQSHRGTQMSYKVDFGPVYPIEGQSIQLKGELGLNDTTGVVEQLNFEVPLISFQGTNGGYLAWVANSWNNPDMRFESNSIKKKDDHWIAKGTLEFRRRHNSVEIEFYRKNIGHEILVEGHFQLRPRDFFFSSPPLDLVPSSIPIKFTMLYDQPEDTEKKEEVSMK</sequence>
<reference evidence="2" key="1">
    <citation type="submission" date="2021-06" db="EMBL/GenBank/DDBJ databases">
        <title>44 bacteria genomes isolated from Dapeng, Shenzhen.</title>
        <authorList>
            <person name="Zheng W."/>
            <person name="Yu S."/>
            <person name="Huang Y."/>
        </authorList>
    </citation>
    <scope>NUCLEOTIDE SEQUENCE</scope>
    <source>
        <strain evidence="2">DP5N28-2</strain>
    </source>
</reference>
<name>A0A953HY79_9BACT</name>
<keyword evidence="3" id="KW-1185">Reference proteome</keyword>
<evidence type="ECO:0000313" key="2">
    <source>
        <dbReference type="EMBL" id="MBY5959973.1"/>
    </source>
</evidence>
<evidence type="ECO:0000256" key="1">
    <source>
        <dbReference type="SAM" id="SignalP"/>
    </source>
</evidence>
<dbReference type="SUPFAM" id="SSF101874">
    <property type="entry name" value="YceI-like"/>
    <property type="match status" value="1"/>
</dbReference>
<dbReference type="Gene3D" id="2.40.128.110">
    <property type="entry name" value="Lipid/polyisoprenoid-binding, YceI-like"/>
    <property type="match status" value="1"/>
</dbReference>
<gene>
    <name evidence="2" type="ORF">KUV50_17605</name>
</gene>
<dbReference type="AlphaFoldDB" id="A0A953HY79"/>
<dbReference type="RefSeq" id="WP_222581509.1">
    <property type="nucleotide sequence ID" value="NZ_JAHVHU010000020.1"/>
</dbReference>
<protein>
    <submittedName>
        <fullName evidence="2">YceI family protein</fullName>
    </submittedName>
</protein>
<organism evidence="2 3">
    <name type="scientific">Membranihabitans marinus</name>
    <dbReference type="NCBI Taxonomy" id="1227546"/>
    <lineage>
        <taxon>Bacteria</taxon>
        <taxon>Pseudomonadati</taxon>
        <taxon>Bacteroidota</taxon>
        <taxon>Saprospiria</taxon>
        <taxon>Saprospirales</taxon>
        <taxon>Saprospiraceae</taxon>
        <taxon>Membranihabitans</taxon>
    </lineage>
</organism>
<dbReference type="Proteomes" id="UP000753961">
    <property type="component" value="Unassembled WGS sequence"/>
</dbReference>
<keyword evidence="1" id="KW-0732">Signal</keyword>
<feature type="chain" id="PRO_5038067934" evidence="1">
    <location>
        <begin position="26"/>
        <end position="189"/>
    </location>
</feature>
<dbReference type="EMBL" id="JAHVHU010000020">
    <property type="protein sequence ID" value="MBY5959973.1"/>
    <property type="molecule type" value="Genomic_DNA"/>
</dbReference>
<comment type="caution">
    <text evidence="2">The sequence shown here is derived from an EMBL/GenBank/DDBJ whole genome shotgun (WGS) entry which is preliminary data.</text>
</comment>
<evidence type="ECO:0000313" key="3">
    <source>
        <dbReference type="Proteomes" id="UP000753961"/>
    </source>
</evidence>
<dbReference type="InterPro" id="IPR036761">
    <property type="entry name" value="TTHA0802/YceI-like_sf"/>
</dbReference>